<proteinExistence type="predicted"/>
<accession>A0ABX5RA92</accession>
<sequence>MGTVYQCLFTGDTGAVRLHLFNKIHASIFHAAHVSWTSKSRIKALSITAMGYLIYRHLYSTHNET</sequence>
<evidence type="ECO:0000313" key="1">
    <source>
        <dbReference type="EMBL" id="QBH11612.1"/>
    </source>
</evidence>
<gene>
    <name evidence="1" type="ORF">EYB58_00940</name>
</gene>
<dbReference type="Proteomes" id="UP000293902">
    <property type="component" value="Chromosome"/>
</dbReference>
<evidence type="ECO:0000313" key="2">
    <source>
        <dbReference type="Proteomes" id="UP000293902"/>
    </source>
</evidence>
<name>A0ABX5RA92_9BACT</name>
<dbReference type="EMBL" id="CP036313">
    <property type="protein sequence ID" value="QBH11612.1"/>
    <property type="molecule type" value="Genomic_DNA"/>
</dbReference>
<protein>
    <submittedName>
        <fullName evidence="1">Uncharacterized protein</fullName>
    </submittedName>
</protein>
<reference evidence="1 2" key="1">
    <citation type="submission" date="2019-02" db="EMBL/GenBank/DDBJ databases">
        <title>Complete genome sequence of Desulfobacter hydrogenophilus AcRS1.</title>
        <authorList>
            <person name="Marietou A."/>
            <person name="Lund M.B."/>
            <person name="Marshall I.P.G."/>
            <person name="Schreiber L."/>
            <person name="Jorgensen B."/>
        </authorList>
    </citation>
    <scope>NUCLEOTIDE SEQUENCE [LARGE SCALE GENOMIC DNA]</scope>
    <source>
        <strain evidence="1 2">AcRS1</strain>
    </source>
</reference>
<organism evidence="1 2">
    <name type="scientific">Desulfobacter hydrogenophilus</name>
    <dbReference type="NCBI Taxonomy" id="2291"/>
    <lineage>
        <taxon>Bacteria</taxon>
        <taxon>Pseudomonadati</taxon>
        <taxon>Thermodesulfobacteriota</taxon>
        <taxon>Desulfobacteria</taxon>
        <taxon>Desulfobacterales</taxon>
        <taxon>Desulfobacteraceae</taxon>
        <taxon>Desulfobacter</taxon>
    </lineage>
</organism>
<dbReference type="RefSeq" id="WP_131071978.1">
    <property type="nucleotide sequence ID" value="NZ_CP036313.1"/>
</dbReference>
<keyword evidence="2" id="KW-1185">Reference proteome</keyword>